<evidence type="ECO:0000313" key="2">
    <source>
        <dbReference type="Proteomes" id="UP000190162"/>
    </source>
</evidence>
<keyword evidence="2" id="KW-1185">Reference proteome</keyword>
<evidence type="ECO:0000313" key="1">
    <source>
        <dbReference type="EMBL" id="SKA64867.1"/>
    </source>
</evidence>
<gene>
    <name evidence="1" type="ORF">SAMN02745132_03899</name>
</gene>
<dbReference type="PANTHER" id="PTHR33594:SF1">
    <property type="entry name" value="HD_PDEASE DOMAIN-CONTAINING PROTEIN"/>
    <property type="match status" value="1"/>
</dbReference>
<dbReference type="AlphaFoldDB" id="A0A1T4VIV4"/>
<dbReference type="SUPFAM" id="SSF109604">
    <property type="entry name" value="HD-domain/PDEase-like"/>
    <property type="match status" value="1"/>
</dbReference>
<accession>A0A1T4VIV4</accession>
<dbReference type="Gene3D" id="1.10.3210.50">
    <property type="match status" value="1"/>
</dbReference>
<dbReference type="Proteomes" id="UP000190162">
    <property type="component" value="Unassembled WGS sequence"/>
</dbReference>
<dbReference type="OrthoDB" id="9797344at2"/>
<sequence length="143" mass="15996">MSSNRIKQQSPDKAIAFLQSIGYPAQYLESIHHAIMAHSFSANITPETVEAKIVQDADRLDALGAVGVARCILVSASLGRQLYSLDDPFCEERVPDDHAYTLDHFYTKLLGLPSTMQTSAAKREGEKRVVFMKMFIEQLNHEI</sequence>
<dbReference type="PANTHER" id="PTHR33594">
    <property type="entry name" value="SUPERFAMILY HYDROLASE, PUTATIVE (AFU_ORTHOLOGUE AFUA_1G03035)-RELATED"/>
    <property type="match status" value="1"/>
</dbReference>
<proteinExistence type="predicted"/>
<evidence type="ECO:0008006" key="3">
    <source>
        <dbReference type="Google" id="ProtNLM"/>
    </source>
</evidence>
<dbReference type="EMBL" id="FUXU01000075">
    <property type="protein sequence ID" value="SKA64867.1"/>
    <property type="molecule type" value="Genomic_DNA"/>
</dbReference>
<organism evidence="1 2">
    <name type="scientific">Enterovibrio nigricans DSM 22720</name>
    <dbReference type="NCBI Taxonomy" id="1121868"/>
    <lineage>
        <taxon>Bacteria</taxon>
        <taxon>Pseudomonadati</taxon>
        <taxon>Pseudomonadota</taxon>
        <taxon>Gammaproteobacteria</taxon>
        <taxon>Vibrionales</taxon>
        <taxon>Vibrionaceae</taxon>
        <taxon>Enterovibrio</taxon>
    </lineage>
</organism>
<reference evidence="2" key="1">
    <citation type="submission" date="2017-02" db="EMBL/GenBank/DDBJ databases">
        <authorList>
            <person name="Varghese N."/>
            <person name="Submissions S."/>
        </authorList>
    </citation>
    <scope>NUCLEOTIDE SEQUENCE [LARGE SCALE GENOMIC DNA]</scope>
    <source>
        <strain evidence="2">DSM 22720</strain>
    </source>
</reference>
<protein>
    <recommendedName>
        <fullName evidence="3">HD domain-containing protein</fullName>
    </recommendedName>
</protein>
<name>A0A1T4VIV4_9GAMM</name>